<evidence type="ECO:0000256" key="1">
    <source>
        <dbReference type="SAM" id="MobiDB-lite"/>
    </source>
</evidence>
<evidence type="ECO:0000313" key="3">
    <source>
        <dbReference type="Proteomes" id="UP001159363"/>
    </source>
</evidence>
<evidence type="ECO:0000313" key="2">
    <source>
        <dbReference type="EMBL" id="KAJ8894974.1"/>
    </source>
</evidence>
<accession>A0ABQ9IE94</accession>
<name>A0ABQ9IE94_9NEOP</name>
<comment type="caution">
    <text evidence="2">The sequence shown here is derived from an EMBL/GenBank/DDBJ whole genome shotgun (WGS) entry which is preliminary data.</text>
</comment>
<keyword evidence="3" id="KW-1185">Reference proteome</keyword>
<feature type="region of interest" description="Disordered" evidence="1">
    <location>
        <begin position="116"/>
        <end position="155"/>
    </location>
</feature>
<organism evidence="2 3">
    <name type="scientific">Dryococelus australis</name>
    <dbReference type="NCBI Taxonomy" id="614101"/>
    <lineage>
        <taxon>Eukaryota</taxon>
        <taxon>Metazoa</taxon>
        <taxon>Ecdysozoa</taxon>
        <taxon>Arthropoda</taxon>
        <taxon>Hexapoda</taxon>
        <taxon>Insecta</taxon>
        <taxon>Pterygota</taxon>
        <taxon>Neoptera</taxon>
        <taxon>Polyneoptera</taxon>
        <taxon>Phasmatodea</taxon>
        <taxon>Verophasmatodea</taxon>
        <taxon>Anareolatae</taxon>
        <taxon>Phasmatidae</taxon>
        <taxon>Eurycanthinae</taxon>
        <taxon>Dryococelus</taxon>
    </lineage>
</organism>
<dbReference type="EMBL" id="JARBHB010000001">
    <property type="protein sequence ID" value="KAJ8894974.1"/>
    <property type="molecule type" value="Genomic_DNA"/>
</dbReference>
<protein>
    <submittedName>
        <fullName evidence="2">Uncharacterized protein</fullName>
    </submittedName>
</protein>
<dbReference type="Proteomes" id="UP001159363">
    <property type="component" value="Chromosome 1"/>
</dbReference>
<feature type="compositionally biased region" description="Basic and acidic residues" evidence="1">
    <location>
        <begin position="122"/>
        <end position="137"/>
    </location>
</feature>
<gene>
    <name evidence="2" type="ORF">PR048_000282</name>
</gene>
<sequence>MTGNAYEKTYMTCTRVQIGVEYKCLRHKQRVVPEAHRQAAGEVPHCQHPRVTIGAVPQELLVAVIRATAVYPRYNLLAKCIRPVADARCAQQPPAAGDEDHTPDTDQRLQEAYGVLGHAASRRSEKGASSTKLEDRKRRYNTVGPNRVENCSKHT</sequence>
<proteinExistence type="predicted"/>
<reference evidence="2 3" key="1">
    <citation type="submission" date="2023-02" db="EMBL/GenBank/DDBJ databases">
        <title>LHISI_Scaffold_Assembly.</title>
        <authorList>
            <person name="Stuart O.P."/>
            <person name="Cleave R."/>
            <person name="Magrath M.J.L."/>
            <person name="Mikheyev A.S."/>
        </authorList>
    </citation>
    <scope>NUCLEOTIDE SEQUENCE [LARGE SCALE GENOMIC DNA]</scope>
    <source>
        <strain evidence="2">Daus_M_001</strain>
        <tissue evidence="2">Leg muscle</tissue>
    </source>
</reference>